<dbReference type="InterPro" id="IPR012338">
    <property type="entry name" value="Beta-lactam/transpept-like"/>
</dbReference>
<dbReference type="Proteomes" id="UP000654345">
    <property type="component" value="Unassembled WGS sequence"/>
</dbReference>
<dbReference type="PANTHER" id="PTHR46825">
    <property type="entry name" value="D-ALANYL-D-ALANINE-CARBOXYPEPTIDASE/ENDOPEPTIDASE AMPH"/>
    <property type="match status" value="1"/>
</dbReference>
<sequence>MLSEIDRIVAAEIDLQGPGVAIAVVKDGKMIHSAGYGFANLEWSCPIEPDTVFRLASVTKQFTAVAIMLLEKQGKLRLDDSITTYLPDYPTHGRTITITNLLNHTSGIKSYTSLDNFFQEISKKDMLPGDVVAYFKDLPLEFEPGTRYSYNNSGYHLLGLIIEKITSMGYEQFIQQHIFQPLEMNRSYYMHNETIVPRRASGYERVGEMYRHAEYLNTSIPYAAGALGATVEDLVRWDAALREERLLDTATLERMYTPTRLADGRLEEYGLGFRVTEYAGHRLIGHGGGIPGFHTFIARFVDDQAMIVVLANAPEINVERITRKIARYIFELPPVVRTSVTLSEATLDKAVGAYVGENGFLLEVRRDGERLTTQGFINDSLLPMSEETYYTSEDNEFELHFSEEQAGVYNTLTLRIPIYRTFTASRKQG</sequence>
<evidence type="ECO:0000259" key="1">
    <source>
        <dbReference type="Pfam" id="PF00144"/>
    </source>
</evidence>
<gene>
    <name evidence="2" type="ORF">KSB_65530</name>
</gene>
<evidence type="ECO:0000313" key="2">
    <source>
        <dbReference type="EMBL" id="GHO58078.1"/>
    </source>
</evidence>
<feature type="domain" description="Beta-lactamase-related" evidence="1">
    <location>
        <begin position="7"/>
        <end position="324"/>
    </location>
</feature>
<comment type="caution">
    <text evidence="2">The sequence shown here is derived from an EMBL/GenBank/DDBJ whole genome shotgun (WGS) entry which is preliminary data.</text>
</comment>
<proteinExistence type="predicted"/>
<dbReference type="RefSeq" id="WP_201374346.1">
    <property type="nucleotide sequence ID" value="NZ_BNJG01000002.1"/>
</dbReference>
<keyword evidence="3" id="KW-1185">Reference proteome</keyword>
<dbReference type="PANTHER" id="PTHR46825:SF9">
    <property type="entry name" value="BETA-LACTAMASE-RELATED DOMAIN-CONTAINING PROTEIN"/>
    <property type="match status" value="1"/>
</dbReference>
<dbReference type="InterPro" id="IPR001466">
    <property type="entry name" value="Beta-lactam-related"/>
</dbReference>
<dbReference type="Pfam" id="PF00144">
    <property type="entry name" value="Beta-lactamase"/>
    <property type="match status" value="1"/>
</dbReference>
<name>A0ABQ3UZ61_9CHLR</name>
<protein>
    <recommendedName>
        <fullName evidence="1">Beta-lactamase-related domain-containing protein</fullName>
    </recommendedName>
</protein>
<dbReference type="Gene3D" id="3.40.710.10">
    <property type="entry name" value="DD-peptidase/beta-lactamase superfamily"/>
    <property type="match status" value="1"/>
</dbReference>
<dbReference type="InterPro" id="IPR050491">
    <property type="entry name" value="AmpC-like"/>
</dbReference>
<accession>A0ABQ3UZ61</accession>
<organism evidence="2 3">
    <name type="scientific">Ktedonobacter robiniae</name>
    <dbReference type="NCBI Taxonomy" id="2778365"/>
    <lineage>
        <taxon>Bacteria</taxon>
        <taxon>Bacillati</taxon>
        <taxon>Chloroflexota</taxon>
        <taxon>Ktedonobacteria</taxon>
        <taxon>Ktedonobacterales</taxon>
        <taxon>Ktedonobacteraceae</taxon>
        <taxon>Ktedonobacter</taxon>
    </lineage>
</organism>
<dbReference type="EMBL" id="BNJG01000002">
    <property type="protein sequence ID" value="GHO58078.1"/>
    <property type="molecule type" value="Genomic_DNA"/>
</dbReference>
<dbReference type="SUPFAM" id="SSF56601">
    <property type="entry name" value="beta-lactamase/transpeptidase-like"/>
    <property type="match status" value="1"/>
</dbReference>
<reference evidence="2 3" key="1">
    <citation type="journal article" date="2021" name="Int. J. Syst. Evol. Microbiol.">
        <title>Reticulibacter mediterranei gen. nov., sp. nov., within the new family Reticulibacteraceae fam. nov., and Ktedonospora formicarum gen. nov., sp. nov., Ktedonobacter robiniae sp. nov., Dictyobacter formicarum sp. nov. and Dictyobacter arantiisoli sp. nov., belonging to the class Ktedonobacteria.</title>
        <authorList>
            <person name="Yabe S."/>
            <person name="Zheng Y."/>
            <person name="Wang C.M."/>
            <person name="Sakai Y."/>
            <person name="Abe K."/>
            <person name="Yokota A."/>
            <person name="Donadio S."/>
            <person name="Cavaletti L."/>
            <person name="Monciardini P."/>
        </authorList>
    </citation>
    <scope>NUCLEOTIDE SEQUENCE [LARGE SCALE GENOMIC DNA]</scope>
    <source>
        <strain evidence="2 3">SOSP1-30</strain>
    </source>
</reference>
<evidence type="ECO:0000313" key="3">
    <source>
        <dbReference type="Proteomes" id="UP000654345"/>
    </source>
</evidence>